<dbReference type="Proteomes" id="UP001652680">
    <property type="component" value="Unassembled WGS sequence"/>
</dbReference>
<reference evidence="12" key="1">
    <citation type="journal article" date="2021" name="Elife">
        <title>Highly contiguous assemblies of 101 drosophilid genomes.</title>
        <authorList>
            <person name="Kim B.Y."/>
            <person name="Wang J.R."/>
            <person name="Miller D.E."/>
            <person name="Barmina O."/>
            <person name="Delaney E."/>
            <person name="Thompson A."/>
            <person name="Comeault A.A."/>
            <person name="Peede D."/>
            <person name="D'Agostino E.R."/>
            <person name="Pelaez J."/>
            <person name="Aguilar J.M."/>
            <person name="Haji D."/>
            <person name="Matsunaga T."/>
            <person name="Armstrong E.E."/>
            <person name="Zych M."/>
            <person name="Ogawa Y."/>
            <person name="Stamenkovic-Radak M."/>
            <person name="Jelic M."/>
            <person name="Veselinovic M.S."/>
            <person name="Tanaskovic M."/>
            <person name="Eric P."/>
            <person name="Gao J.J."/>
            <person name="Katoh T.K."/>
            <person name="Toda M.J."/>
            <person name="Watabe H."/>
            <person name="Watada M."/>
            <person name="Davis J.S."/>
            <person name="Moyle L.C."/>
            <person name="Manoli G."/>
            <person name="Bertolini E."/>
            <person name="Kostal V."/>
            <person name="Hawley R.S."/>
            <person name="Takahashi A."/>
            <person name="Jones C.D."/>
            <person name="Price D.K."/>
            <person name="Whiteman N."/>
            <person name="Kopp A."/>
            <person name="Matute D.R."/>
            <person name="Petrov D.A."/>
        </authorList>
    </citation>
    <scope>NUCLEOTIDE SEQUENCE [LARGE SCALE GENOMIC DNA]</scope>
</reference>
<organism evidence="11 12">
    <name type="scientific">Drosophila rhopaloa</name>
    <name type="common">Fruit fly</name>
    <dbReference type="NCBI Taxonomy" id="1041015"/>
    <lineage>
        <taxon>Eukaryota</taxon>
        <taxon>Metazoa</taxon>
        <taxon>Ecdysozoa</taxon>
        <taxon>Arthropoda</taxon>
        <taxon>Hexapoda</taxon>
        <taxon>Insecta</taxon>
        <taxon>Pterygota</taxon>
        <taxon>Neoptera</taxon>
        <taxon>Endopterygota</taxon>
        <taxon>Diptera</taxon>
        <taxon>Brachycera</taxon>
        <taxon>Muscomorpha</taxon>
        <taxon>Ephydroidea</taxon>
        <taxon>Drosophilidae</taxon>
        <taxon>Drosophila</taxon>
        <taxon>Sophophora</taxon>
    </lineage>
</organism>
<dbReference type="PROSITE" id="PS50240">
    <property type="entry name" value="TRYPSIN_DOM"/>
    <property type="match status" value="1"/>
</dbReference>
<evidence type="ECO:0000256" key="1">
    <source>
        <dbReference type="ARBA" id="ARBA00022670"/>
    </source>
</evidence>
<dbReference type="InterPro" id="IPR038565">
    <property type="entry name" value="CLIP_sf"/>
</dbReference>
<keyword evidence="5" id="KW-0106">Calcium</keyword>
<dbReference type="InterPro" id="IPR001314">
    <property type="entry name" value="Peptidase_S1A"/>
</dbReference>
<dbReference type="InterPro" id="IPR018114">
    <property type="entry name" value="TRYPSIN_HIS"/>
</dbReference>
<sequence>MNYSLITFTGFILCVLSGLVLSQRRCRNPNNKEGLCVQYRNCPFVQHVHKLYQDHIPKRIITQLTLMLMQCPASPNLFCCPIQAPFQRIEMRMEDSRLSHYDQAGLKLLQSVKNCGNKSNPKVSGGRKAKPGEFPWIALLKYDKDPKGEIICGGSLISEWHILTAAHCILNRPQVTAVRLGEHNLDTEKDCQELGGQSVCIPPYEEYGVQEAIVHPDYVHGNIHYDIAIIKLNRQVKPKWHIKPVCLPINEQSQSLSYDQSFFVAGWGKTDKTDAPTTLHRTLITRANLDECRMFYNNTDVNDKHICAKGKDIKHTCKGDSGGPVFFKHPFGNTYRTVQYGVVSLGGNQCGVTKRQPGIFASVIAMLPWITQQLL</sequence>
<accession>A0ABM5HF13</accession>
<dbReference type="Gene3D" id="2.40.10.10">
    <property type="entry name" value="Trypsin-like serine proteases"/>
    <property type="match status" value="2"/>
</dbReference>
<keyword evidence="7" id="KW-1015">Disulfide bond</keyword>
<protein>
    <recommendedName>
        <fullName evidence="9">CLIP domain-containing serine protease</fullName>
        <ecNumber evidence="9">3.4.21.-</ecNumber>
    </recommendedName>
</protein>
<dbReference type="PANTHER" id="PTHR24256">
    <property type="entry name" value="TRYPTASE-RELATED"/>
    <property type="match status" value="1"/>
</dbReference>
<dbReference type="InterPro" id="IPR043504">
    <property type="entry name" value="Peptidase_S1_PA_chymotrypsin"/>
</dbReference>
<dbReference type="EC" id="3.4.21.-" evidence="9"/>
<evidence type="ECO:0000256" key="8">
    <source>
        <dbReference type="ARBA" id="ARBA00024195"/>
    </source>
</evidence>
<name>A0ABM5HF13_DRORH</name>
<feature type="signal peptide" evidence="9">
    <location>
        <begin position="1"/>
        <end position="22"/>
    </location>
</feature>
<dbReference type="Pfam" id="PF00089">
    <property type="entry name" value="Trypsin"/>
    <property type="match status" value="1"/>
</dbReference>
<keyword evidence="4 9" id="KW-0720">Serine protease</keyword>
<dbReference type="InterPro" id="IPR009003">
    <property type="entry name" value="Peptidase_S1_PA"/>
</dbReference>
<keyword evidence="1 9" id="KW-0645">Protease</keyword>
<comment type="domain">
    <text evidence="9">The clip domain consists of 35-55 residues which are 'knitted' together usually by 3 conserved disulfide bonds forming a clip-like compact structure.</text>
</comment>
<keyword evidence="9" id="KW-0964">Secreted</keyword>
<proteinExistence type="inferred from homology"/>
<dbReference type="Pfam" id="PF12032">
    <property type="entry name" value="CLIP"/>
    <property type="match status" value="1"/>
</dbReference>
<evidence type="ECO:0000256" key="5">
    <source>
        <dbReference type="ARBA" id="ARBA00022837"/>
    </source>
</evidence>
<feature type="chain" id="PRO_5044978374" description="CLIP domain-containing serine protease" evidence="9">
    <location>
        <begin position="23"/>
        <end position="375"/>
    </location>
</feature>
<evidence type="ECO:0000256" key="7">
    <source>
        <dbReference type="ARBA" id="ARBA00023157"/>
    </source>
</evidence>
<dbReference type="SMART" id="SM00680">
    <property type="entry name" value="CLIP"/>
    <property type="match status" value="1"/>
</dbReference>
<dbReference type="SUPFAM" id="SSF50494">
    <property type="entry name" value="Trypsin-like serine proteases"/>
    <property type="match status" value="1"/>
</dbReference>
<dbReference type="InterPro" id="IPR051487">
    <property type="entry name" value="Ser/Thr_Proteases_Immune/Dev"/>
</dbReference>
<dbReference type="GeneID" id="108044790"/>
<dbReference type="PROSITE" id="PS00134">
    <property type="entry name" value="TRYPSIN_HIS"/>
    <property type="match status" value="1"/>
</dbReference>
<dbReference type="CDD" id="cd00190">
    <property type="entry name" value="Tryp_SPc"/>
    <property type="match status" value="1"/>
</dbReference>
<keyword evidence="12" id="KW-1185">Reference proteome</keyword>
<dbReference type="RefSeq" id="XP_016979421.2">
    <property type="nucleotide sequence ID" value="XM_017123932.2"/>
</dbReference>
<dbReference type="Gene3D" id="3.30.1640.30">
    <property type="match status" value="1"/>
</dbReference>
<dbReference type="PRINTS" id="PR00722">
    <property type="entry name" value="CHYMOTRYPSIN"/>
</dbReference>
<comment type="similarity">
    <text evidence="8 9">Belongs to the peptidase S1 family. CLIP subfamily.</text>
</comment>
<evidence type="ECO:0000256" key="9">
    <source>
        <dbReference type="RuleBase" id="RU366078"/>
    </source>
</evidence>
<comment type="subcellular location">
    <subcellularLocation>
        <location evidence="9">Secreted</location>
    </subcellularLocation>
</comment>
<keyword evidence="3 9" id="KW-0378">Hydrolase</keyword>
<dbReference type="SMART" id="SM00020">
    <property type="entry name" value="Tryp_SPc"/>
    <property type="match status" value="1"/>
</dbReference>
<dbReference type="InterPro" id="IPR022700">
    <property type="entry name" value="CLIP"/>
</dbReference>
<evidence type="ECO:0000259" key="10">
    <source>
        <dbReference type="PROSITE" id="PS50240"/>
    </source>
</evidence>
<evidence type="ECO:0000256" key="6">
    <source>
        <dbReference type="ARBA" id="ARBA00023145"/>
    </source>
</evidence>
<reference evidence="11" key="2">
    <citation type="submission" date="2025-05" db="UniProtKB">
        <authorList>
            <consortium name="EnsemblMetazoa"/>
        </authorList>
    </citation>
    <scope>IDENTIFICATION</scope>
</reference>
<keyword evidence="2 9" id="KW-0732">Signal</keyword>
<dbReference type="InterPro" id="IPR001254">
    <property type="entry name" value="Trypsin_dom"/>
</dbReference>
<dbReference type="EnsemblMetazoa" id="XM_017123932.2">
    <property type="protein sequence ID" value="XP_016979421.2"/>
    <property type="gene ID" value="LOC108044790"/>
</dbReference>
<evidence type="ECO:0000313" key="12">
    <source>
        <dbReference type="Proteomes" id="UP001652680"/>
    </source>
</evidence>
<evidence type="ECO:0000313" key="11">
    <source>
        <dbReference type="EnsemblMetazoa" id="XP_016979421.2"/>
    </source>
</evidence>
<feature type="domain" description="Peptidase S1" evidence="10">
    <location>
        <begin position="123"/>
        <end position="375"/>
    </location>
</feature>
<keyword evidence="6" id="KW-0865">Zymogen</keyword>
<evidence type="ECO:0000256" key="4">
    <source>
        <dbReference type="ARBA" id="ARBA00022825"/>
    </source>
</evidence>
<evidence type="ECO:0000256" key="3">
    <source>
        <dbReference type="ARBA" id="ARBA00022801"/>
    </source>
</evidence>
<evidence type="ECO:0000256" key="2">
    <source>
        <dbReference type="ARBA" id="ARBA00022729"/>
    </source>
</evidence>